<sequence length="148" mass="16732">MSIKYIYSVFCCILVLAFSSCATLSSSNPRTLNLDGLIISETETDEGFTSWCCVDYFAEPPIFSNILVEAGYFEKNGVRYGFILYDGGDIGQMAFFSRDGLDYRWDWGSDMDYCLTIAPDGTAFYFDFSTVPDGEPAKARDIFQTYKR</sequence>
<evidence type="ECO:0000313" key="3">
    <source>
        <dbReference type="Proteomes" id="UP000823616"/>
    </source>
</evidence>
<protein>
    <recommendedName>
        <fullName evidence="4">Lipoprotein</fullName>
    </recommendedName>
</protein>
<feature type="chain" id="PRO_5039545335" description="Lipoprotein" evidence="1">
    <location>
        <begin position="23"/>
        <end position="148"/>
    </location>
</feature>
<proteinExistence type="predicted"/>
<organism evidence="2 3">
    <name type="scientific">Candidatus Avitreponema avistercoris</name>
    <dbReference type="NCBI Taxonomy" id="2840705"/>
    <lineage>
        <taxon>Bacteria</taxon>
        <taxon>Pseudomonadati</taxon>
        <taxon>Spirochaetota</taxon>
        <taxon>Spirochaetia</taxon>
        <taxon>Spirochaetales</taxon>
        <taxon>Candidatus Avitreponema</taxon>
    </lineage>
</organism>
<evidence type="ECO:0000313" key="2">
    <source>
        <dbReference type="EMBL" id="MBO8450443.1"/>
    </source>
</evidence>
<keyword evidence="1" id="KW-0732">Signal</keyword>
<accession>A0A9D9EP09</accession>
<dbReference type="AlphaFoldDB" id="A0A9D9EP09"/>
<reference evidence="2" key="1">
    <citation type="submission" date="2020-10" db="EMBL/GenBank/DDBJ databases">
        <authorList>
            <person name="Gilroy R."/>
        </authorList>
    </citation>
    <scope>NUCLEOTIDE SEQUENCE</scope>
    <source>
        <strain evidence="2">B3-4054</strain>
    </source>
</reference>
<reference evidence="2" key="2">
    <citation type="journal article" date="2021" name="PeerJ">
        <title>Extensive microbial diversity within the chicken gut microbiome revealed by metagenomics and culture.</title>
        <authorList>
            <person name="Gilroy R."/>
            <person name="Ravi A."/>
            <person name="Getino M."/>
            <person name="Pursley I."/>
            <person name="Horton D.L."/>
            <person name="Alikhan N.F."/>
            <person name="Baker D."/>
            <person name="Gharbi K."/>
            <person name="Hall N."/>
            <person name="Watson M."/>
            <person name="Adriaenssens E.M."/>
            <person name="Foster-Nyarko E."/>
            <person name="Jarju S."/>
            <person name="Secka A."/>
            <person name="Antonio M."/>
            <person name="Oren A."/>
            <person name="Chaudhuri R.R."/>
            <person name="La Ragione R."/>
            <person name="Hildebrand F."/>
            <person name="Pallen M.J."/>
        </authorList>
    </citation>
    <scope>NUCLEOTIDE SEQUENCE</scope>
    <source>
        <strain evidence="2">B3-4054</strain>
    </source>
</reference>
<comment type="caution">
    <text evidence="2">The sequence shown here is derived from an EMBL/GenBank/DDBJ whole genome shotgun (WGS) entry which is preliminary data.</text>
</comment>
<feature type="signal peptide" evidence="1">
    <location>
        <begin position="1"/>
        <end position="22"/>
    </location>
</feature>
<dbReference type="EMBL" id="JADIMS010000083">
    <property type="protein sequence ID" value="MBO8450443.1"/>
    <property type="molecule type" value="Genomic_DNA"/>
</dbReference>
<evidence type="ECO:0008006" key="4">
    <source>
        <dbReference type="Google" id="ProtNLM"/>
    </source>
</evidence>
<dbReference type="PROSITE" id="PS51257">
    <property type="entry name" value="PROKAR_LIPOPROTEIN"/>
    <property type="match status" value="1"/>
</dbReference>
<gene>
    <name evidence="2" type="ORF">IAA96_04985</name>
</gene>
<evidence type="ECO:0000256" key="1">
    <source>
        <dbReference type="SAM" id="SignalP"/>
    </source>
</evidence>
<name>A0A9D9EP09_9SPIR</name>
<dbReference type="Proteomes" id="UP000823616">
    <property type="component" value="Unassembled WGS sequence"/>
</dbReference>